<evidence type="ECO:0000313" key="2">
    <source>
        <dbReference type="Proteomes" id="UP000238007"/>
    </source>
</evidence>
<organism evidence="1 2">
    <name type="scientific">Yoonia maritima</name>
    <dbReference type="NCBI Taxonomy" id="1435347"/>
    <lineage>
        <taxon>Bacteria</taxon>
        <taxon>Pseudomonadati</taxon>
        <taxon>Pseudomonadota</taxon>
        <taxon>Alphaproteobacteria</taxon>
        <taxon>Rhodobacterales</taxon>
        <taxon>Paracoccaceae</taxon>
        <taxon>Yoonia</taxon>
    </lineage>
</organism>
<dbReference type="AlphaFoldDB" id="A0A2T0W554"/>
<dbReference type="RefSeq" id="WP_106353888.1">
    <property type="nucleotide sequence ID" value="NZ_PVTP01000001.1"/>
</dbReference>
<dbReference type="Gene3D" id="3.40.50.1820">
    <property type="entry name" value="alpha/beta hydrolase"/>
    <property type="match status" value="1"/>
</dbReference>
<dbReference type="EMBL" id="PVTP01000001">
    <property type="protein sequence ID" value="PRY80382.1"/>
    <property type="molecule type" value="Genomic_DNA"/>
</dbReference>
<dbReference type="InterPro" id="IPR029058">
    <property type="entry name" value="AB_hydrolase_fold"/>
</dbReference>
<comment type="caution">
    <text evidence="1">The sequence shown here is derived from an EMBL/GenBank/DDBJ whole genome shotgun (WGS) entry which is preliminary data.</text>
</comment>
<accession>A0A2T0W554</accession>
<name>A0A2T0W554_9RHOB</name>
<dbReference type="SUPFAM" id="SSF53474">
    <property type="entry name" value="alpha/beta-Hydrolases"/>
    <property type="match status" value="1"/>
</dbReference>
<proteinExistence type="predicted"/>
<evidence type="ECO:0008006" key="3">
    <source>
        <dbReference type="Google" id="ProtNLM"/>
    </source>
</evidence>
<sequence>MVELIDIASSYPLIVKYVEGVNDQLMVVFSGVGHSRRKPPKIEFFGAATTNNCNHVLFISDESRSWLNSPGIDAEIIGLIKLLMEEHSINNLVLLGNSMGATMALLLSPQLPTNTTIALTPQYSVHPDVVPAEARWSNFRKNITEYKYKSVELLPNTQQQTYIVHGSSRGELVHALRFPEVQGYRHFILRGYGHALAARLKQQDSLTPLIASAMAGRPRRFKNIVQQNGGMWRSRYVENWLNRKIPTAPAPPSPPNE</sequence>
<reference evidence="1 2" key="1">
    <citation type="submission" date="2018-03" db="EMBL/GenBank/DDBJ databases">
        <title>Genomic Encyclopedia of Archaeal and Bacterial Type Strains, Phase II (KMG-II): from individual species to whole genera.</title>
        <authorList>
            <person name="Goeker M."/>
        </authorList>
    </citation>
    <scope>NUCLEOTIDE SEQUENCE [LARGE SCALE GENOMIC DNA]</scope>
    <source>
        <strain evidence="1 2">DSM 101533</strain>
    </source>
</reference>
<dbReference type="OrthoDB" id="7840740at2"/>
<keyword evidence="2" id="KW-1185">Reference proteome</keyword>
<evidence type="ECO:0000313" key="1">
    <source>
        <dbReference type="EMBL" id="PRY80382.1"/>
    </source>
</evidence>
<dbReference type="Proteomes" id="UP000238007">
    <property type="component" value="Unassembled WGS sequence"/>
</dbReference>
<protein>
    <recommendedName>
        <fullName evidence="3">Alpha/beta hydrolase family protein</fullName>
    </recommendedName>
</protein>
<gene>
    <name evidence="1" type="ORF">CLV80_101234</name>
</gene>